<feature type="transmembrane region" description="Helical" evidence="5">
    <location>
        <begin position="311"/>
        <end position="335"/>
    </location>
</feature>
<evidence type="ECO:0000256" key="1">
    <source>
        <dbReference type="ARBA" id="ARBA00004141"/>
    </source>
</evidence>
<comment type="caution">
    <text evidence="7">The sequence shown here is derived from an EMBL/GenBank/DDBJ whole genome shotgun (WGS) entry which is preliminary data.</text>
</comment>
<evidence type="ECO:0000256" key="3">
    <source>
        <dbReference type="ARBA" id="ARBA00022989"/>
    </source>
</evidence>
<organism evidence="7 8">
    <name type="scientific">Rhodobacter lacus</name>
    <dbReference type="NCBI Taxonomy" id="1641972"/>
    <lineage>
        <taxon>Bacteria</taxon>
        <taxon>Pseudomonadati</taxon>
        <taxon>Pseudomonadota</taxon>
        <taxon>Alphaproteobacteria</taxon>
        <taxon>Rhodobacterales</taxon>
        <taxon>Rhodobacter group</taxon>
        <taxon>Rhodobacter</taxon>
    </lineage>
</organism>
<feature type="transmembrane region" description="Helical" evidence="5">
    <location>
        <begin position="74"/>
        <end position="93"/>
    </location>
</feature>
<sequence length="414" mass="45118">MKLFCFLSFFVLYFSNWPGLATQFQVLGVAFLGVSAGFAFFGRRCRIIGFSYTEYLLFGTTITSLLAGMLASNAFVVLLTLVAMVAYSSLALLQRAMSFEEIARICAFSYCAVIPVAIASDPLGYLASVMGETAHGIGLLRFRPLGLHPNLTGFIFGFGAILNFYFFRSTLGRLRWMFLAASGLSLSMVLAASSRAGLVAVVSAVLLANVLRLRLRLPKLRGARLALVLTGALCLAVALLLNMSTVQEYFVRILDLESKTRGFGSGGTGRVDLWMQSVKELESRNIAELLFGTGYRSSSYEQIGYSTESSYFTLMLENGLLFSVLFIPVIFMWGLIQLRSAKSRAEIGFLIGSLIVFVFTQSAFNRYMMAFANPASLLILAGYLGIGSPLSRRQSAAVGETLPHLRPNGQPSTG</sequence>
<dbReference type="Pfam" id="PF04932">
    <property type="entry name" value="Wzy_C"/>
    <property type="match status" value="1"/>
</dbReference>
<dbReference type="Proteomes" id="UP001597413">
    <property type="component" value="Unassembled WGS sequence"/>
</dbReference>
<comment type="subcellular location">
    <subcellularLocation>
        <location evidence="1">Membrane</location>
        <topology evidence="1">Multi-pass membrane protein</topology>
    </subcellularLocation>
</comment>
<name>A0ABW5AD53_9RHOB</name>
<feature type="transmembrane region" description="Helical" evidence="5">
    <location>
        <begin position="198"/>
        <end position="215"/>
    </location>
</feature>
<evidence type="ECO:0000256" key="4">
    <source>
        <dbReference type="ARBA" id="ARBA00023136"/>
    </source>
</evidence>
<evidence type="ECO:0000313" key="7">
    <source>
        <dbReference type="EMBL" id="MFD2175834.1"/>
    </source>
</evidence>
<evidence type="ECO:0000259" key="6">
    <source>
        <dbReference type="Pfam" id="PF04932"/>
    </source>
</evidence>
<keyword evidence="3 5" id="KW-1133">Transmembrane helix</keyword>
<feature type="transmembrane region" description="Helical" evidence="5">
    <location>
        <begin position="49"/>
        <end position="68"/>
    </location>
</feature>
<gene>
    <name evidence="7" type="ORF">ACFSM0_17205</name>
</gene>
<evidence type="ECO:0000313" key="8">
    <source>
        <dbReference type="Proteomes" id="UP001597413"/>
    </source>
</evidence>
<keyword evidence="7" id="KW-0436">Ligase</keyword>
<feature type="domain" description="O-antigen ligase-related" evidence="6">
    <location>
        <begin position="181"/>
        <end position="319"/>
    </location>
</feature>
<protein>
    <submittedName>
        <fullName evidence="7">O-antigen ligase family protein</fullName>
    </submittedName>
</protein>
<feature type="transmembrane region" description="Helical" evidence="5">
    <location>
        <begin position="347"/>
        <end position="364"/>
    </location>
</feature>
<keyword evidence="2 5" id="KW-0812">Transmembrane</keyword>
<feature type="transmembrane region" description="Helical" evidence="5">
    <location>
        <begin position="147"/>
        <end position="167"/>
    </location>
</feature>
<dbReference type="InterPro" id="IPR007016">
    <property type="entry name" value="O-antigen_ligase-rel_domated"/>
</dbReference>
<feature type="transmembrane region" description="Helical" evidence="5">
    <location>
        <begin position="222"/>
        <end position="241"/>
    </location>
</feature>
<evidence type="ECO:0000256" key="2">
    <source>
        <dbReference type="ARBA" id="ARBA00022692"/>
    </source>
</evidence>
<dbReference type="RefSeq" id="WP_377393411.1">
    <property type="nucleotide sequence ID" value="NZ_JBHUIX010000020.1"/>
</dbReference>
<proteinExistence type="predicted"/>
<keyword evidence="8" id="KW-1185">Reference proteome</keyword>
<reference evidence="8" key="1">
    <citation type="journal article" date="2019" name="Int. J. Syst. Evol. Microbiol.">
        <title>The Global Catalogue of Microorganisms (GCM) 10K type strain sequencing project: providing services to taxonomists for standard genome sequencing and annotation.</title>
        <authorList>
            <consortium name="The Broad Institute Genomics Platform"/>
            <consortium name="The Broad Institute Genome Sequencing Center for Infectious Disease"/>
            <person name="Wu L."/>
            <person name="Ma J."/>
        </authorList>
    </citation>
    <scope>NUCLEOTIDE SEQUENCE [LARGE SCALE GENOMIC DNA]</scope>
    <source>
        <strain evidence="8">CCUG 55131</strain>
    </source>
</reference>
<accession>A0ABW5AD53</accession>
<dbReference type="EMBL" id="JBHUIX010000020">
    <property type="protein sequence ID" value="MFD2175834.1"/>
    <property type="molecule type" value="Genomic_DNA"/>
</dbReference>
<evidence type="ECO:0000256" key="5">
    <source>
        <dbReference type="SAM" id="Phobius"/>
    </source>
</evidence>
<keyword evidence="4 5" id="KW-0472">Membrane</keyword>
<feature type="transmembrane region" description="Helical" evidence="5">
    <location>
        <begin position="174"/>
        <end position="192"/>
    </location>
</feature>
<feature type="transmembrane region" description="Helical" evidence="5">
    <location>
        <begin position="24"/>
        <end position="42"/>
    </location>
</feature>
<dbReference type="GO" id="GO:0016874">
    <property type="term" value="F:ligase activity"/>
    <property type="evidence" value="ECO:0007669"/>
    <property type="project" value="UniProtKB-KW"/>
</dbReference>
<feature type="transmembrane region" description="Helical" evidence="5">
    <location>
        <begin position="105"/>
        <end position="127"/>
    </location>
</feature>
<feature type="transmembrane region" description="Helical" evidence="5">
    <location>
        <begin position="370"/>
        <end position="386"/>
    </location>
</feature>